<evidence type="ECO:0000256" key="1">
    <source>
        <dbReference type="SAM" id="MobiDB-lite"/>
    </source>
</evidence>
<proteinExistence type="predicted"/>
<dbReference type="EMBL" id="LBMM01009936">
    <property type="protein sequence ID" value="KMQ87775.1"/>
    <property type="molecule type" value="Genomic_DNA"/>
</dbReference>
<gene>
    <name evidence="2" type="ORF">RF55_12856</name>
</gene>
<evidence type="ECO:0000313" key="3">
    <source>
        <dbReference type="Proteomes" id="UP000036403"/>
    </source>
</evidence>
<sequence>MLKQMVEQQVQQMFKSLSFDKNIEKDIISITPPPQHPSKPSHMDIGMAQGQPHVIPASQHWSKPSHMDIGMAQGQPHVIPASQHCSKPSHMDMGMAQGQPHVIPASQNCSKPSHMDIGMAQGQPHVLPASQQWYKLSHMNSDSSQMMFKPSHRNFDMSQTQFTDAQDVQWFSKPIFEDENSSYNHGPTPLHNQSYASFRAHEEVNRQSPTLTTPQDWQHRNHDISISGMGRQVFDLLHLVVRRNRRRGRNSLAGKNRSHPKKLQFITNGQTVSSHRQVK</sequence>
<dbReference type="AlphaFoldDB" id="A0A0J7N510"/>
<protein>
    <submittedName>
        <fullName evidence="2">Lpxtg-motif cell wall anchor domain protein</fullName>
    </submittedName>
</protein>
<reference evidence="2 3" key="1">
    <citation type="submission" date="2015-04" db="EMBL/GenBank/DDBJ databases">
        <title>Lasius niger genome sequencing.</title>
        <authorList>
            <person name="Konorov E.A."/>
            <person name="Nikitin M.A."/>
            <person name="Kirill M.V."/>
            <person name="Chang P."/>
        </authorList>
    </citation>
    <scope>NUCLEOTIDE SEQUENCE [LARGE SCALE GENOMIC DNA]</scope>
    <source>
        <tissue evidence="2">Whole</tissue>
    </source>
</reference>
<keyword evidence="3" id="KW-1185">Reference proteome</keyword>
<comment type="caution">
    <text evidence="2">The sequence shown here is derived from an EMBL/GenBank/DDBJ whole genome shotgun (WGS) entry which is preliminary data.</text>
</comment>
<dbReference type="PaxDb" id="67767-A0A0J7N510"/>
<accession>A0A0J7N510</accession>
<feature type="compositionally biased region" description="Polar residues" evidence="1">
    <location>
        <begin position="265"/>
        <end position="279"/>
    </location>
</feature>
<feature type="region of interest" description="Disordered" evidence="1">
    <location>
        <begin position="247"/>
        <end position="279"/>
    </location>
</feature>
<dbReference type="Proteomes" id="UP000036403">
    <property type="component" value="Unassembled WGS sequence"/>
</dbReference>
<organism evidence="2 3">
    <name type="scientific">Lasius niger</name>
    <name type="common">Black garden ant</name>
    <dbReference type="NCBI Taxonomy" id="67767"/>
    <lineage>
        <taxon>Eukaryota</taxon>
        <taxon>Metazoa</taxon>
        <taxon>Ecdysozoa</taxon>
        <taxon>Arthropoda</taxon>
        <taxon>Hexapoda</taxon>
        <taxon>Insecta</taxon>
        <taxon>Pterygota</taxon>
        <taxon>Neoptera</taxon>
        <taxon>Endopterygota</taxon>
        <taxon>Hymenoptera</taxon>
        <taxon>Apocrita</taxon>
        <taxon>Aculeata</taxon>
        <taxon>Formicoidea</taxon>
        <taxon>Formicidae</taxon>
        <taxon>Formicinae</taxon>
        <taxon>Lasius</taxon>
        <taxon>Lasius</taxon>
    </lineage>
</organism>
<evidence type="ECO:0000313" key="2">
    <source>
        <dbReference type="EMBL" id="KMQ87775.1"/>
    </source>
</evidence>
<name>A0A0J7N510_LASNI</name>